<dbReference type="CDD" id="cd02696">
    <property type="entry name" value="MurNAc-LAA"/>
    <property type="match status" value="1"/>
</dbReference>
<evidence type="ECO:0000259" key="3">
    <source>
        <dbReference type="SMART" id="SM00646"/>
    </source>
</evidence>
<evidence type="ECO:0000256" key="1">
    <source>
        <dbReference type="ARBA" id="ARBA00022801"/>
    </source>
</evidence>
<dbReference type="GO" id="GO:0008745">
    <property type="term" value="F:N-acetylmuramoyl-L-alanine amidase activity"/>
    <property type="evidence" value="ECO:0007669"/>
    <property type="project" value="UniProtKB-EC"/>
</dbReference>
<dbReference type="EMBL" id="CP141614">
    <property type="protein sequence ID" value="WRP15906.1"/>
    <property type="molecule type" value="Genomic_DNA"/>
</dbReference>
<reference evidence="5" key="1">
    <citation type="submission" date="2023-12" db="EMBL/GenBank/DDBJ databases">
        <title>Novel isolates from deep terrestrial aquifers shed light on the physiology and ecology of the class Limnochordia.</title>
        <authorList>
            <person name="Karnachuk O.V."/>
            <person name="Lukina A.P."/>
            <person name="Avakyan M.R."/>
            <person name="Kadnikov V."/>
            <person name="Begmatov S."/>
            <person name="Beletsky A.V."/>
            <person name="Mardanov A.V."/>
            <person name="Ravin N.V."/>
        </authorList>
    </citation>
    <scope>NUCLEOTIDE SEQUENCE [LARGE SCALE GENOMIC DNA]</scope>
    <source>
        <strain evidence="5">LN</strain>
    </source>
</reference>
<dbReference type="RefSeq" id="WP_324670316.1">
    <property type="nucleotide sequence ID" value="NZ_CP141614.1"/>
</dbReference>
<dbReference type="Pfam" id="PF01520">
    <property type="entry name" value="Amidase_3"/>
    <property type="match status" value="1"/>
</dbReference>
<evidence type="ECO:0000313" key="4">
    <source>
        <dbReference type="EMBL" id="WRP15906.1"/>
    </source>
</evidence>
<feature type="signal peptide" evidence="2">
    <location>
        <begin position="1"/>
        <end position="26"/>
    </location>
</feature>
<feature type="chain" id="PRO_5045308921" evidence="2">
    <location>
        <begin position="27"/>
        <end position="264"/>
    </location>
</feature>
<dbReference type="SMART" id="SM00646">
    <property type="entry name" value="Ami_3"/>
    <property type="match status" value="1"/>
</dbReference>
<dbReference type="Proteomes" id="UP001333102">
    <property type="component" value="Chromosome"/>
</dbReference>
<feature type="domain" description="MurNAc-LAA" evidence="3">
    <location>
        <begin position="113"/>
        <end position="223"/>
    </location>
</feature>
<protein>
    <submittedName>
        <fullName evidence="4">N-acetylmuramoyl-L-alanine amidase</fullName>
        <ecNumber evidence="4">3.5.1.28</ecNumber>
    </submittedName>
</protein>
<proteinExistence type="predicted"/>
<dbReference type="PANTHER" id="PTHR30404:SF0">
    <property type="entry name" value="N-ACETYLMURAMOYL-L-ALANINE AMIDASE AMIC"/>
    <property type="match status" value="1"/>
</dbReference>
<keyword evidence="2" id="KW-0732">Signal</keyword>
<sequence length="264" mass="28761">MLRQPPGAAWGMVILVLAGTVTGASAAAAPRFAQTPLVGRVLVVDPGHGGIDGGCVADGYLEKDVVLPVAQELSRLLRAAGARVGLTRNQDMELGHMHPGPGSRYHRDLAMRVAISRRLGPDLQISLHANASRDPRMHGVMVFYQPGRPDSRRVAHWLVEALRDLMPGNQNAALPGDFFVLRQVPYTAVLVELGFLTSAVDRAILVSAEGQARLANALYEALLRYYLEEGRSTELDHHAPRAVGAIPSGRRWKLRRRWGLRAIT</sequence>
<dbReference type="SUPFAM" id="SSF53187">
    <property type="entry name" value="Zn-dependent exopeptidases"/>
    <property type="match status" value="1"/>
</dbReference>
<dbReference type="InterPro" id="IPR002508">
    <property type="entry name" value="MurNAc-LAA_cat"/>
</dbReference>
<keyword evidence="5" id="KW-1185">Reference proteome</keyword>
<dbReference type="PANTHER" id="PTHR30404">
    <property type="entry name" value="N-ACETYLMURAMOYL-L-ALANINE AMIDASE"/>
    <property type="match status" value="1"/>
</dbReference>
<dbReference type="InterPro" id="IPR050695">
    <property type="entry name" value="N-acetylmuramoyl_amidase_3"/>
</dbReference>
<name>A0ABZ1BTE1_9FIRM</name>
<gene>
    <name evidence="4" type="ORF">VLY81_02625</name>
</gene>
<evidence type="ECO:0000256" key="2">
    <source>
        <dbReference type="SAM" id="SignalP"/>
    </source>
</evidence>
<organism evidence="4 5">
    <name type="scientific">Geochorda subterranea</name>
    <dbReference type="NCBI Taxonomy" id="3109564"/>
    <lineage>
        <taxon>Bacteria</taxon>
        <taxon>Bacillati</taxon>
        <taxon>Bacillota</taxon>
        <taxon>Limnochordia</taxon>
        <taxon>Limnochordales</taxon>
        <taxon>Geochordaceae</taxon>
        <taxon>Geochorda</taxon>
    </lineage>
</organism>
<accession>A0ABZ1BTE1</accession>
<evidence type="ECO:0000313" key="5">
    <source>
        <dbReference type="Proteomes" id="UP001333102"/>
    </source>
</evidence>
<dbReference type="EC" id="3.5.1.28" evidence="4"/>
<keyword evidence="1 4" id="KW-0378">Hydrolase</keyword>
<dbReference type="Gene3D" id="3.40.630.40">
    <property type="entry name" value="Zn-dependent exopeptidases"/>
    <property type="match status" value="1"/>
</dbReference>